<accession>A0A2A5AV53</accession>
<keyword evidence="2" id="KW-0732">Signal</keyword>
<sequence length="213" mass="24542">MKQHIRKRVSPIILLVLCSLFTNMALGHGGVAYEEDLCVININFMQAHFTVFQPETRASDEFCEALPDVSRSVFVMEYLHELLPEMLVDFRIIRDVNEVGTYATWEDIQAIEDLEAATVYYEPPRIEEGGFFRASYEFDTKGMYIGIVTADHPTEDRFYNAVFFFKVGGPDYGTFPWFIGFALLLQIIYWLSSGGLTRRRERIALKKQSAYTS</sequence>
<keyword evidence="1" id="KW-0812">Transmembrane</keyword>
<name>A0A2A5AV53_9GAMM</name>
<evidence type="ECO:0000313" key="4">
    <source>
        <dbReference type="Proteomes" id="UP000218327"/>
    </source>
</evidence>
<feature type="transmembrane region" description="Helical" evidence="1">
    <location>
        <begin position="175"/>
        <end position="192"/>
    </location>
</feature>
<proteinExistence type="predicted"/>
<dbReference type="AlphaFoldDB" id="A0A2A5AV53"/>
<evidence type="ECO:0000256" key="2">
    <source>
        <dbReference type="SAM" id="SignalP"/>
    </source>
</evidence>
<evidence type="ECO:0000313" key="3">
    <source>
        <dbReference type="EMBL" id="PCJ23010.1"/>
    </source>
</evidence>
<gene>
    <name evidence="3" type="ORF">COA96_12915</name>
</gene>
<evidence type="ECO:0000256" key="1">
    <source>
        <dbReference type="SAM" id="Phobius"/>
    </source>
</evidence>
<keyword evidence="1" id="KW-1133">Transmembrane helix</keyword>
<keyword evidence="1" id="KW-0472">Membrane</keyword>
<reference evidence="4" key="1">
    <citation type="submission" date="2017-08" db="EMBL/GenBank/DDBJ databases">
        <title>A dynamic microbial community with high functional redundancy inhabits the cold, oxic subseafloor aquifer.</title>
        <authorList>
            <person name="Tully B.J."/>
            <person name="Wheat C.G."/>
            <person name="Glazer B.T."/>
            <person name="Huber J.A."/>
        </authorList>
    </citation>
    <scope>NUCLEOTIDE SEQUENCE [LARGE SCALE GENOMIC DNA]</scope>
</reference>
<organism evidence="3 4">
    <name type="scientific">SAR86 cluster bacterium</name>
    <dbReference type="NCBI Taxonomy" id="2030880"/>
    <lineage>
        <taxon>Bacteria</taxon>
        <taxon>Pseudomonadati</taxon>
        <taxon>Pseudomonadota</taxon>
        <taxon>Gammaproteobacteria</taxon>
        <taxon>SAR86 cluster</taxon>
    </lineage>
</organism>
<dbReference type="Proteomes" id="UP000218327">
    <property type="component" value="Unassembled WGS sequence"/>
</dbReference>
<dbReference type="EMBL" id="NVVJ01000046">
    <property type="protein sequence ID" value="PCJ23010.1"/>
    <property type="molecule type" value="Genomic_DNA"/>
</dbReference>
<feature type="signal peptide" evidence="2">
    <location>
        <begin position="1"/>
        <end position="24"/>
    </location>
</feature>
<protein>
    <submittedName>
        <fullName evidence="3">Uncharacterized protein</fullName>
    </submittedName>
</protein>
<feature type="chain" id="PRO_5012833880" evidence="2">
    <location>
        <begin position="25"/>
        <end position="213"/>
    </location>
</feature>
<comment type="caution">
    <text evidence="3">The sequence shown here is derived from an EMBL/GenBank/DDBJ whole genome shotgun (WGS) entry which is preliminary data.</text>
</comment>